<keyword evidence="3" id="KW-1185">Reference proteome</keyword>
<organism evidence="2 3">
    <name type="scientific">Romeriopsis navalis LEGE 11480</name>
    <dbReference type="NCBI Taxonomy" id="2777977"/>
    <lineage>
        <taxon>Bacteria</taxon>
        <taxon>Bacillati</taxon>
        <taxon>Cyanobacteriota</taxon>
        <taxon>Cyanophyceae</taxon>
        <taxon>Leptolyngbyales</taxon>
        <taxon>Leptolyngbyaceae</taxon>
        <taxon>Romeriopsis</taxon>
        <taxon>Romeriopsis navalis</taxon>
    </lineage>
</organism>
<dbReference type="Gene3D" id="3.40.50.150">
    <property type="entry name" value="Vaccinia Virus protein VP39"/>
    <property type="match status" value="1"/>
</dbReference>
<dbReference type="GO" id="GO:0008168">
    <property type="term" value="F:methyltransferase activity"/>
    <property type="evidence" value="ECO:0007669"/>
    <property type="project" value="UniProtKB-KW"/>
</dbReference>
<dbReference type="InterPro" id="IPR029063">
    <property type="entry name" value="SAM-dependent_MTases_sf"/>
</dbReference>
<evidence type="ECO:0000313" key="2">
    <source>
        <dbReference type="EMBL" id="MBE9029541.1"/>
    </source>
</evidence>
<dbReference type="RefSeq" id="WP_264324359.1">
    <property type="nucleotide sequence ID" value="NZ_JADEXQ010000017.1"/>
</dbReference>
<dbReference type="GO" id="GO:0032259">
    <property type="term" value="P:methylation"/>
    <property type="evidence" value="ECO:0007669"/>
    <property type="project" value="UniProtKB-KW"/>
</dbReference>
<dbReference type="PANTHER" id="PTHR34203:SF15">
    <property type="entry name" value="SLL1173 PROTEIN"/>
    <property type="match status" value="1"/>
</dbReference>
<name>A0A928VJ38_9CYAN</name>
<dbReference type="AlphaFoldDB" id="A0A928VJ38"/>
<dbReference type="EMBL" id="JADEXQ010000017">
    <property type="protein sequence ID" value="MBE9029541.1"/>
    <property type="molecule type" value="Genomic_DNA"/>
</dbReference>
<evidence type="ECO:0000259" key="1">
    <source>
        <dbReference type="Pfam" id="PF05050"/>
    </source>
</evidence>
<dbReference type="InterPro" id="IPR006342">
    <property type="entry name" value="FkbM_mtfrase"/>
</dbReference>
<dbReference type="Pfam" id="PF05050">
    <property type="entry name" value="Methyltransf_21"/>
    <property type="match status" value="1"/>
</dbReference>
<dbReference type="PANTHER" id="PTHR34203">
    <property type="entry name" value="METHYLTRANSFERASE, FKBM FAMILY PROTEIN"/>
    <property type="match status" value="1"/>
</dbReference>
<feature type="domain" description="Methyltransferase FkbM" evidence="1">
    <location>
        <begin position="78"/>
        <end position="222"/>
    </location>
</feature>
<dbReference type="NCBIfam" id="TIGR01444">
    <property type="entry name" value="fkbM_fam"/>
    <property type="match status" value="1"/>
</dbReference>
<gene>
    <name evidence="2" type="ORF">IQ266_07160</name>
</gene>
<reference evidence="2" key="1">
    <citation type="submission" date="2020-10" db="EMBL/GenBank/DDBJ databases">
        <authorList>
            <person name="Castelo-Branco R."/>
            <person name="Eusebio N."/>
            <person name="Adriana R."/>
            <person name="Vieira A."/>
            <person name="Brugerolle De Fraissinette N."/>
            <person name="Rezende De Castro R."/>
            <person name="Schneider M.P."/>
            <person name="Vasconcelos V."/>
            <person name="Leao P.N."/>
        </authorList>
    </citation>
    <scope>NUCLEOTIDE SEQUENCE</scope>
    <source>
        <strain evidence="2">LEGE 11480</strain>
    </source>
</reference>
<dbReference type="InterPro" id="IPR052514">
    <property type="entry name" value="SAM-dependent_MTase"/>
</dbReference>
<evidence type="ECO:0000313" key="3">
    <source>
        <dbReference type="Proteomes" id="UP000625316"/>
    </source>
</evidence>
<dbReference type="Proteomes" id="UP000625316">
    <property type="component" value="Unassembled WGS sequence"/>
</dbReference>
<proteinExistence type="predicted"/>
<protein>
    <submittedName>
        <fullName evidence="2">FkbM family methyltransferase</fullName>
    </submittedName>
</protein>
<sequence>MFARAREYALSKLRWKFSQSRWDFLGLKCQLRSGIDIQVNSRSDWWVFNEIFVNQEYDAPIQMMFEQAVAGQSLRILDIGANVGFFAMRATDQARLKKIPVEVWAIEGSPAVFNDLKALVGMNPDLDGSLKPIHGLVGHRTGSAKIRQTQFSAMNRLVDVATDDASESVEVPFIDLNELLPSASSIDLLKCDIEGSEELFIQNYGELFKRVKMAVFEMHHNLCNTQRCCMLLAEFGLVNQSILHGKPSDPVTVNVFTR</sequence>
<accession>A0A928VJ38</accession>
<dbReference type="SUPFAM" id="SSF53335">
    <property type="entry name" value="S-adenosyl-L-methionine-dependent methyltransferases"/>
    <property type="match status" value="1"/>
</dbReference>
<comment type="caution">
    <text evidence="2">The sequence shown here is derived from an EMBL/GenBank/DDBJ whole genome shotgun (WGS) entry which is preliminary data.</text>
</comment>
<keyword evidence="2" id="KW-0808">Transferase</keyword>
<keyword evidence="2" id="KW-0489">Methyltransferase</keyword>